<keyword evidence="1" id="KW-0649">Protein kinase inhibitor</keyword>
<dbReference type="EMBL" id="JAOQIO010000107">
    <property type="protein sequence ID" value="MCU6796775.1"/>
    <property type="molecule type" value="Genomic_DNA"/>
</dbReference>
<dbReference type="GO" id="GO:0004860">
    <property type="term" value="F:protein kinase inhibitor activity"/>
    <property type="evidence" value="ECO:0007669"/>
    <property type="project" value="UniProtKB-KW"/>
</dbReference>
<gene>
    <name evidence="1" type="ORF">OB236_32080</name>
</gene>
<evidence type="ECO:0000313" key="2">
    <source>
        <dbReference type="Proteomes" id="UP001652445"/>
    </source>
</evidence>
<dbReference type="Gene3D" id="1.10.287.1100">
    <property type="entry name" value="Sporulation inhibitor A"/>
    <property type="match status" value="1"/>
</dbReference>
<dbReference type="SUPFAM" id="SSF100985">
    <property type="entry name" value="Sporulation inhibitor Sda"/>
    <property type="match status" value="1"/>
</dbReference>
<dbReference type="Proteomes" id="UP001652445">
    <property type="component" value="Unassembled WGS sequence"/>
</dbReference>
<keyword evidence="2" id="KW-1185">Reference proteome</keyword>
<evidence type="ECO:0000313" key="1">
    <source>
        <dbReference type="EMBL" id="MCU6796775.1"/>
    </source>
</evidence>
<name>A0ABT2UQ37_9BACL</name>
<comment type="caution">
    <text evidence="1">The sequence shown here is derived from an EMBL/GenBank/DDBJ whole genome shotgun (WGS) entry which is preliminary data.</text>
</comment>
<proteinExistence type="predicted"/>
<protein>
    <submittedName>
        <fullName evidence="1">Sporulation histidine kinase inhibitor Sda</fullName>
    </submittedName>
</protein>
<sequence length="48" mass="5699">MSNEVLIHCYFKALDLKLEAEFINLLRDEIKHRQINLDYYTNGEAQVS</sequence>
<reference evidence="1 2" key="1">
    <citation type="submission" date="2022-09" db="EMBL/GenBank/DDBJ databases">
        <authorList>
            <person name="Han X.L."/>
            <person name="Wang Q."/>
            <person name="Lu T."/>
        </authorList>
    </citation>
    <scope>NUCLEOTIDE SEQUENCE [LARGE SCALE GENOMIC DNA]</scope>
    <source>
        <strain evidence="1 2">WQ 127069</strain>
    </source>
</reference>
<dbReference type="InterPro" id="IPR036916">
    <property type="entry name" value="Sda_sf"/>
</dbReference>
<dbReference type="InterPro" id="IPR015064">
    <property type="entry name" value="Sda"/>
</dbReference>
<accession>A0ABT2UQ37</accession>
<dbReference type="Pfam" id="PF08970">
    <property type="entry name" value="Sda"/>
    <property type="match status" value="1"/>
</dbReference>
<organism evidence="1 2">
    <name type="scientific">Paenibacillus baimaensis</name>
    <dbReference type="NCBI Taxonomy" id="2982185"/>
    <lineage>
        <taxon>Bacteria</taxon>
        <taxon>Bacillati</taxon>
        <taxon>Bacillota</taxon>
        <taxon>Bacilli</taxon>
        <taxon>Bacillales</taxon>
        <taxon>Paenibacillaceae</taxon>
        <taxon>Paenibacillus</taxon>
    </lineage>
</organism>